<accession>A0AAV6KYW6</accession>
<sequence>MQLPMMALVFTVTRPSYHLLRDLTVTSSVEKVSDGVEVNHWRRELRSGCGEDIVLGVWFWALTVAGVSCRMMAIWSEFSGVGGGGEGCVVIVKGWVKEGEVVETGEGREKWGRGREARRERRALILYKTLGLPMENSVSISYPGFSGGGSGTNTGSSGNGAGSSSGGDGDGDYFGMIFGSGAPPTALCTTTTTILLSLLIILTLCISTNRDALLLLLQLS</sequence>
<reference evidence="1" key="1">
    <citation type="submission" date="2020-08" db="EMBL/GenBank/DDBJ databases">
        <title>Plant Genome Project.</title>
        <authorList>
            <person name="Zhang R.-G."/>
        </authorList>
    </citation>
    <scope>NUCLEOTIDE SEQUENCE</scope>
    <source>
        <strain evidence="1">WSP0</strain>
        <tissue evidence="1">Leaf</tissue>
    </source>
</reference>
<evidence type="ECO:0000313" key="1">
    <source>
        <dbReference type="EMBL" id="KAG5557229.1"/>
    </source>
</evidence>
<organism evidence="1 2">
    <name type="scientific">Rhododendron griersonianum</name>
    <dbReference type="NCBI Taxonomy" id="479676"/>
    <lineage>
        <taxon>Eukaryota</taxon>
        <taxon>Viridiplantae</taxon>
        <taxon>Streptophyta</taxon>
        <taxon>Embryophyta</taxon>
        <taxon>Tracheophyta</taxon>
        <taxon>Spermatophyta</taxon>
        <taxon>Magnoliopsida</taxon>
        <taxon>eudicotyledons</taxon>
        <taxon>Gunneridae</taxon>
        <taxon>Pentapetalae</taxon>
        <taxon>asterids</taxon>
        <taxon>Ericales</taxon>
        <taxon>Ericaceae</taxon>
        <taxon>Ericoideae</taxon>
        <taxon>Rhodoreae</taxon>
        <taxon>Rhododendron</taxon>
    </lineage>
</organism>
<name>A0AAV6KYW6_9ERIC</name>
<keyword evidence="2" id="KW-1185">Reference proteome</keyword>
<evidence type="ECO:0000313" key="2">
    <source>
        <dbReference type="Proteomes" id="UP000823749"/>
    </source>
</evidence>
<dbReference type="Proteomes" id="UP000823749">
    <property type="component" value="Chromosome 3"/>
</dbReference>
<proteinExistence type="predicted"/>
<dbReference type="EMBL" id="JACTNZ010000003">
    <property type="protein sequence ID" value="KAG5557229.1"/>
    <property type="molecule type" value="Genomic_DNA"/>
</dbReference>
<comment type="caution">
    <text evidence="1">The sequence shown here is derived from an EMBL/GenBank/DDBJ whole genome shotgun (WGS) entry which is preliminary data.</text>
</comment>
<dbReference type="AlphaFoldDB" id="A0AAV6KYW6"/>
<protein>
    <submittedName>
        <fullName evidence="1">Uncharacterized protein</fullName>
    </submittedName>
</protein>
<gene>
    <name evidence="1" type="ORF">RHGRI_007483</name>
</gene>